<evidence type="ECO:0000313" key="6">
    <source>
        <dbReference type="Proteomes" id="UP001155380"/>
    </source>
</evidence>
<evidence type="ECO:0000313" key="5">
    <source>
        <dbReference type="Proteomes" id="UP001155079"/>
    </source>
</evidence>
<dbReference type="AlphaFoldDB" id="A0AAJ1F4K8"/>
<organism evidence="4 6">
    <name type="scientific">Ciceribacter sichuanensis</name>
    <dbReference type="NCBI Taxonomy" id="2949647"/>
    <lineage>
        <taxon>Bacteria</taxon>
        <taxon>Pseudomonadati</taxon>
        <taxon>Pseudomonadota</taxon>
        <taxon>Alphaproteobacteria</taxon>
        <taxon>Hyphomicrobiales</taxon>
        <taxon>Rhizobiaceae</taxon>
        <taxon>Ciceribacter</taxon>
    </lineage>
</organism>
<dbReference type="InterPro" id="IPR036291">
    <property type="entry name" value="NAD(P)-bd_dom_sf"/>
</dbReference>
<dbReference type="Proteomes" id="UP001155079">
    <property type="component" value="Unassembled WGS sequence"/>
</dbReference>
<dbReference type="EMBL" id="JAMQAY010000004">
    <property type="protein sequence ID" value="MCM2402059.1"/>
    <property type="molecule type" value="Genomic_DNA"/>
</dbReference>
<dbReference type="InterPro" id="IPR005097">
    <property type="entry name" value="Sacchrp_dh_NADP-bd"/>
</dbReference>
<name>A0AAJ1F4K8_9HYPH</name>
<dbReference type="Pfam" id="PF16653">
    <property type="entry name" value="Sacchrp_dh_C"/>
    <property type="match status" value="1"/>
</dbReference>
<feature type="domain" description="Saccharopine dehydrogenase-like C-terminal" evidence="2">
    <location>
        <begin position="122"/>
        <end position="263"/>
    </location>
</feature>
<dbReference type="EMBL" id="JAMXLX010000002">
    <property type="protein sequence ID" value="MCO5956810.1"/>
    <property type="molecule type" value="Genomic_DNA"/>
</dbReference>
<sequence length="357" mass="38911">MAPFRTFIFGAGNIGTALAGALTTLPEMAVTLADSTDEALDAARRSGIDATFRSGYLPGDLRSMAAGHDLVVAAVPDRTVPETVRLAAEIGTHYLDFSRPAPETRAALAGLSEHRAVLTGCGASPGLVETLAMDLVSQFSEIEELTIRVGAIPQHPVNRLGYGRIWNMDGLFDEYLLPSPALRDGKKVMLDPLEDYERFVVDGMAYEAFVTSGGMTDDFASCAVPVRGLTFKTIRHPGHLDYMRFLLDDLGLRKRRDMLKSLLCNGLPVVEEDVVMFFITARGRSEVESVERSIFRRLSPSFQAGRFNALTRVAVGYAANLIDLLKRGELGERGIIAHHSLPVEPILESRFLTGMAP</sequence>
<dbReference type="SUPFAM" id="SSF51735">
    <property type="entry name" value="NAD(P)-binding Rossmann-fold domains"/>
    <property type="match status" value="1"/>
</dbReference>
<dbReference type="Gene3D" id="3.30.360.10">
    <property type="entry name" value="Dihydrodipicolinate Reductase, domain 2"/>
    <property type="match status" value="1"/>
</dbReference>
<evidence type="ECO:0000313" key="3">
    <source>
        <dbReference type="EMBL" id="MCM2402059.1"/>
    </source>
</evidence>
<feature type="domain" description="Saccharopine dehydrogenase NADP binding" evidence="1">
    <location>
        <begin position="8"/>
        <end position="104"/>
    </location>
</feature>
<proteinExistence type="predicted"/>
<keyword evidence="5" id="KW-1185">Reference proteome</keyword>
<evidence type="ECO:0000313" key="4">
    <source>
        <dbReference type="EMBL" id="MCO5956810.1"/>
    </source>
</evidence>
<dbReference type="Proteomes" id="UP001155380">
    <property type="component" value="Unassembled WGS sequence"/>
</dbReference>
<dbReference type="InterPro" id="IPR032095">
    <property type="entry name" value="Sacchrp_dh-like_C"/>
</dbReference>
<dbReference type="SUPFAM" id="SSF55347">
    <property type="entry name" value="Glyceraldehyde-3-phosphate dehydrogenase-like, C-terminal domain"/>
    <property type="match status" value="1"/>
</dbReference>
<gene>
    <name evidence="3" type="ORF">NBH20_12895</name>
    <name evidence="4" type="ORF">NBH21_08525</name>
</gene>
<accession>A0AAJ1F4K8</accession>
<evidence type="ECO:0000259" key="2">
    <source>
        <dbReference type="Pfam" id="PF16653"/>
    </source>
</evidence>
<comment type="caution">
    <text evidence="4">The sequence shown here is derived from an EMBL/GenBank/DDBJ whole genome shotgun (WGS) entry which is preliminary data.</text>
</comment>
<protein>
    <submittedName>
        <fullName evidence="4">Saccharopine dehydrogenase NADP-binding domain-containing protein</fullName>
    </submittedName>
</protein>
<dbReference type="RefSeq" id="WP_250915905.1">
    <property type="nucleotide sequence ID" value="NZ_JAMQAY010000004.1"/>
</dbReference>
<reference evidence="4 5" key="1">
    <citation type="submission" date="2022-06" db="EMBL/GenBank/DDBJ databases">
        <authorList>
            <person name="Sun Q."/>
        </authorList>
    </citation>
    <scope>NUCLEOTIDE SEQUENCE</scope>
    <source>
        <strain evidence="4">S101</strain>
        <strain evidence="3 5">S153</strain>
    </source>
</reference>
<dbReference type="Gene3D" id="3.40.50.720">
    <property type="entry name" value="NAD(P)-binding Rossmann-like Domain"/>
    <property type="match status" value="1"/>
</dbReference>
<dbReference type="Pfam" id="PF03435">
    <property type="entry name" value="Sacchrp_dh_NADP"/>
    <property type="match status" value="1"/>
</dbReference>
<evidence type="ECO:0000259" key="1">
    <source>
        <dbReference type="Pfam" id="PF03435"/>
    </source>
</evidence>